<name>A0A6J5GKW3_9BURK</name>
<dbReference type="InterPro" id="IPR002641">
    <property type="entry name" value="PNPLA_dom"/>
</dbReference>
<feature type="compositionally biased region" description="Low complexity" evidence="2">
    <location>
        <begin position="1099"/>
        <end position="1114"/>
    </location>
</feature>
<feature type="transmembrane region" description="Helical" evidence="3">
    <location>
        <begin position="182"/>
        <end position="205"/>
    </location>
</feature>
<feature type="transmembrane region" description="Helical" evidence="3">
    <location>
        <begin position="217"/>
        <end position="237"/>
    </location>
</feature>
<keyword evidence="3" id="KW-0812">Transmembrane</keyword>
<feature type="transmembrane region" description="Helical" evidence="3">
    <location>
        <begin position="140"/>
        <end position="162"/>
    </location>
</feature>
<evidence type="ECO:0000313" key="6">
    <source>
        <dbReference type="Proteomes" id="UP000494119"/>
    </source>
</evidence>
<keyword evidence="6" id="KW-1185">Reference proteome</keyword>
<evidence type="ECO:0000313" key="5">
    <source>
        <dbReference type="EMBL" id="CAB3802682.1"/>
    </source>
</evidence>
<dbReference type="SUPFAM" id="SSF52151">
    <property type="entry name" value="FabD/lysophospholipase-like"/>
    <property type="match status" value="2"/>
</dbReference>
<reference evidence="5 6" key="1">
    <citation type="submission" date="2020-04" db="EMBL/GenBank/DDBJ databases">
        <authorList>
            <person name="De Canck E."/>
        </authorList>
    </citation>
    <scope>NUCLEOTIDE SEQUENCE [LARGE SCALE GENOMIC DNA]</scope>
    <source>
        <strain evidence="5 6">LMG 28688</strain>
    </source>
</reference>
<dbReference type="Gene3D" id="3.40.1090.10">
    <property type="entry name" value="Cytosolic phospholipase A2 catalytic domain"/>
    <property type="match status" value="1"/>
</dbReference>
<feature type="region of interest" description="Disordered" evidence="2">
    <location>
        <begin position="1080"/>
        <end position="1126"/>
    </location>
</feature>
<dbReference type="EMBL" id="CADIKL010000038">
    <property type="protein sequence ID" value="CAB3802682.1"/>
    <property type="molecule type" value="Genomic_DNA"/>
</dbReference>
<keyword evidence="3" id="KW-1133">Transmembrane helix</keyword>
<protein>
    <recommendedName>
        <fullName evidence="4">PNPLA domain-containing protein</fullName>
    </recommendedName>
</protein>
<dbReference type="GO" id="GO:0004623">
    <property type="term" value="F:phospholipase A2 activity"/>
    <property type="evidence" value="ECO:0007669"/>
    <property type="project" value="TreeGrafter"/>
</dbReference>
<evidence type="ECO:0000256" key="2">
    <source>
        <dbReference type="SAM" id="MobiDB-lite"/>
    </source>
</evidence>
<feature type="transmembrane region" description="Helical" evidence="3">
    <location>
        <begin position="249"/>
        <end position="271"/>
    </location>
</feature>
<dbReference type="RefSeq" id="WP_175197434.1">
    <property type="nucleotide sequence ID" value="NZ_CADIKL010000038.1"/>
</dbReference>
<dbReference type="InterPro" id="IPR016035">
    <property type="entry name" value="Acyl_Trfase/lysoPLipase"/>
</dbReference>
<feature type="domain" description="PNPLA" evidence="4">
    <location>
        <begin position="30"/>
        <end position="131"/>
    </location>
</feature>
<proteinExistence type="predicted"/>
<accession>A0A6J5GKW3</accession>
<evidence type="ECO:0000256" key="1">
    <source>
        <dbReference type="ARBA" id="ARBA00023098"/>
    </source>
</evidence>
<feature type="transmembrane region" description="Helical" evidence="3">
    <location>
        <begin position="301"/>
        <end position="325"/>
    </location>
</feature>
<dbReference type="Proteomes" id="UP000494119">
    <property type="component" value="Unassembled WGS sequence"/>
</dbReference>
<evidence type="ECO:0000256" key="3">
    <source>
        <dbReference type="SAM" id="Phobius"/>
    </source>
</evidence>
<dbReference type="Pfam" id="PF01734">
    <property type="entry name" value="Patatin"/>
    <property type="match status" value="1"/>
</dbReference>
<feature type="transmembrane region" description="Helical" evidence="3">
    <location>
        <begin position="370"/>
        <end position="391"/>
    </location>
</feature>
<feature type="transmembrane region" description="Helical" evidence="3">
    <location>
        <begin position="411"/>
        <end position="433"/>
    </location>
</feature>
<dbReference type="GO" id="GO:0005829">
    <property type="term" value="C:cytosol"/>
    <property type="evidence" value="ECO:0007669"/>
    <property type="project" value="TreeGrafter"/>
</dbReference>
<evidence type="ECO:0000259" key="4">
    <source>
        <dbReference type="Pfam" id="PF01734"/>
    </source>
</evidence>
<gene>
    <name evidence="5" type="ORF">LMG28688_05614</name>
</gene>
<keyword evidence="1" id="KW-0443">Lipid metabolism</keyword>
<keyword evidence="3" id="KW-0472">Membrane</keyword>
<dbReference type="AlphaFoldDB" id="A0A6J5GKW3"/>
<dbReference type="GO" id="GO:0046475">
    <property type="term" value="P:glycerophospholipid catabolic process"/>
    <property type="evidence" value="ECO:0007669"/>
    <property type="project" value="TreeGrafter"/>
</dbReference>
<sequence>MNVIDEQVINRRKKLEDDRMPADASRKWGLALSGGGIRSATFCFGLVRALACNNVLLRFDLMSTVSGGGYIGSMLGNLFQRASSGNDARNINKAVGGCDSAWFIWWLRANGRYLIPRGARDQAFAFATYLRNLTAVHFELGMAAVLLGIALGLVDLGVWWSLERLGYASDTVFTYLRWWSKWIPAIWVLLPFFALAGAIYAGAYWALAWASRTRRFALGWLLTALAGVALVAMFQNFDSQSTDNDGATFRYAVWYVCYGLIGIWLVAAIVARATLPPRHDESPNDYSLRATRARHRLTRKLTGCLIVFAAVGIAGVVDRLAWYFAFELGSIVKPAAFLAIAAALLRVLMPLAAALAPRISSPLPIAIARLLGYVLALLLCAWWVALVYKLAMGELFTKIWPQYDQARTDLLLLLVPVAGYMLVTGANFTFLNLSSLHAFYKSRLTRSYLGAANHRRFGERAALGALESVPSTWPAGKSTISVREICFGDDSPLTRYQPQREGGPVHLLTVCVNQTVDPRGRLFNQDRCGLPLTVASGGHMRVSLGEWTALAEPGSLSIGAWTAISGAALSPGMGSVTRGGMAALATFAGVRLGYWWTRKERENLPHGAPMRRASRLLAKTRGLLNETFGSFAGTEGDNWFLTDGGHFENTGAYALLAERAQVIVLADCGADPKFRFGDLENLVRKARIDLGIRINFQRLRSDMPVSGTSHSCLQKLISFGSLNEISSPNSSACLALAKIRYDEDSEPGILIVVKPNLCAGLPVDLVNFKAQNVDFPQQTTADQFFSEAQFESYFMLGQFLGSDLDYGFIDYLLEHADEHFENDDCSPFDASSQTNGGAANGKLSGRLPSRIAATAVGTTLGIGAVTTTGVAAWQAIESARTAAARQESDEHNALKDLADLWAGLPSVNPGTPIPDSEAQAFGKVAAALVRTADTLCPSGEAEWFKASPLAARITRDTLQGCTNLAAAKRTAACRLLVEAATPALGTTLPQCIMKPADTLTLATLPVRYGPYDYGANAQYPSRHPCDPARYATLAAEADFEFLNGPLAEKPSALGRAGEEIESLAQGCHGLNHDKRLQASKPSTTVAQQPEVEPAPPPLAGFVPPASAPASASALHPPPPPASATAATTPASQAAAIAADICRNVTVYIQIYGSSQRGTANGYRDKWRAIGASVPAIEDVLDTARRNGRAGPMPVTHTTVRFHDRASKACAKALGPEVGTSEWTVEPLSANLQAIPHTIEVWIAPSPTP</sequence>
<dbReference type="PANTHER" id="PTHR10728:SF40">
    <property type="entry name" value="PATATIN FAMILY PROTEIN"/>
    <property type="match status" value="1"/>
</dbReference>
<dbReference type="PANTHER" id="PTHR10728">
    <property type="entry name" value="CYTOSOLIC PHOSPHOLIPASE A2"/>
    <property type="match status" value="1"/>
</dbReference>
<organism evidence="5 6">
    <name type="scientific">Paraburkholderia caffeinitolerans</name>
    <dbReference type="NCBI Taxonomy" id="1723730"/>
    <lineage>
        <taxon>Bacteria</taxon>
        <taxon>Pseudomonadati</taxon>
        <taxon>Pseudomonadota</taxon>
        <taxon>Betaproteobacteria</taxon>
        <taxon>Burkholderiales</taxon>
        <taxon>Burkholderiaceae</taxon>
        <taxon>Paraburkholderia</taxon>
    </lineage>
</organism>